<reference evidence="2" key="2">
    <citation type="journal article" date="2024" name="Plant">
        <title>Genomic evolution and insights into agronomic trait innovations of Sesamum species.</title>
        <authorList>
            <person name="Miao H."/>
            <person name="Wang L."/>
            <person name="Qu L."/>
            <person name="Liu H."/>
            <person name="Sun Y."/>
            <person name="Le M."/>
            <person name="Wang Q."/>
            <person name="Wei S."/>
            <person name="Zheng Y."/>
            <person name="Lin W."/>
            <person name="Duan Y."/>
            <person name="Cao H."/>
            <person name="Xiong S."/>
            <person name="Wang X."/>
            <person name="Wei L."/>
            <person name="Li C."/>
            <person name="Ma Q."/>
            <person name="Ju M."/>
            <person name="Zhao R."/>
            <person name="Li G."/>
            <person name="Mu C."/>
            <person name="Tian Q."/>
            <person name="Mei H."/>
            <person name="Zhang T."/>
            <person name="Gao T."/>
            <person name="Zhang H."/>
        </authorList>
    </citation>
    <scope>NUCLEOTIDE SEQUENCE</scope>
    <source>
        <strain evidence="2">G02</strain>
    </source>
</reference>
<gene>
    <name evidence="2" type="ORF">Sradi_4109000</name>
</gene>
<protein>
    <submittedName>
        <fullName evidence="2">Uncharacterized protein</fullName>
    </submittedName>
</protein>
<accession>A0AAW2P3I4</accession>
<reference evidence="2" key="1">
    <citation type="submission" date="2020-06" db="EMBL/GenBank/DDBJ databases">
        <authorList>
            <person name="Li T."/>
            <person name="Hu X."/>
            <person name="Zhang T."/>
            <person name="Song X."/>
            <person name="Zhang H."/>
            <person name="Dai N."/>
            <person name="Sheng W."/>
            <person name="Hou X."/>
            <person name="Wei L."/>
        </authorList>
    </citation>
    <scope>NUCLEOTIDE SEQUENCE</scope>
    <source>
        <strain evidence="2">G02</strain>
        <tissue evidence="2">Leaf</tissue>
    </source>
</reference>
<feature type="region of interest" description="Disordered" evidence="1">
    <location>
        <begin position="1"/>
        <end position="39"/>
    </location>
</feature>
<dbReference type="AlphaFoldDB" id="A0AAW2P3I4"/>
<name>A0AAW2P3I4_SESRA</name>
<feature type="compositionally biased region" description="Basic and acidic residues" evidence="1">
    <location>
        <begin position="56"/>
        <end position="65"/>
    </location>
</feature>
<evidence type="ECO:0000313" key="2">
    <source>
        <dbReference type="EMBL" id="KAL0349598.1"/>
    </source>
</evidence>
<organism evidence="2">
    <name type="scientific">Sesamum radiatum</name>
    <name type="common">Black benniseed</name>
    <dbReference type="NCBI Taxonomy" id="300843"/>
    <lineage>
        <taxon>Eukaryota</taxon>
        <taxon>Viridiplantae</taxon>
        <taxon>Streptophyta</taxon>
        <taxon>Embryophyta</taxon>
        <taxon>Tracheophyta</taxon>
        <taxon>Spermatophyta</taxon>
        <taxon>Magnoliopsida</taxon>
        <taxon>eudicotyledons</taxon>
        <taxon>Gunneridae</taxon>
        <taxon>Pentapetalae</taxon>
        <taxon>asterids</taxon>
        <taxon>lamiids</taxon>
        <taxon>Lamiales</taxon>
        <taxon>Pedaliaceae</taxon>
        <taxon>Sesamum</taxon>
    </lineage>
</organism>
<feature type="region of interest" description="Disordered" evidence="1">
    <location>
        <begin position="51"/>
        <end position="71"/>
    </location>
</feature>
<evidence type="ECO:0000256" key="1">
    <source>
        <dbReference type="SAM" id="MobiDB-lite"/>
    </source>
</evidence>
<comment type="caution">
    <text evidence="2">The sequence shown here is derived from an EMBL/GenBank/DDBJ whole genome shotgun (WGS) entry which is preliminary data.</text>
</comment>
<sequence>MSSDSRSVQFVGESVGEGEDAFEATSRGSSLNPPAHESSWRWSLRQAARRLLPKSSGEERKENECGKGLPRVRGTYGLGQVGFRQE</sequence>
<proteinExistence type="predicted"/>
<dbReference type="EMBL" id="JACGWJ010000018">
    <property type="protein sequence ID" value="KAL0349598.1"/>
    <property type="molecule type" value="Genomic_DNA"/>
</dbReference>